<dbReference type="InterPro" id="IPR016024">
    <property type="entry name" value="ARM-type_fold"/>
</dbReference>
<dbReference type="InterPro" id="IPR025614">
    <property type="entry name" value="Cell_morpho_N"/>
</dbReference>
<evidence type="ECO:0000259" key="3">
    <source>
        <dbReference type="Pfam" id="PF14225"/>
    </source>
</evidence>
<dbReference type="GO" id="GO:0000902">
    <property type="term" value="P:cell morphogenesis"/>
    <property type="evidence" value="ECO:0007669"/>
    <property type="project" value="InterPro"/>
</dbReference>
<protein>
    <submittedName>
        <fullName evidence="5">Uncharacterized protein</fullName>
    </submittedName>
</protein>
<organism evidence="5 6">
    <name type="scientific">Sarocladium strictum</name>
    <name type="common">Black bundle disease fungus</name>
    <name type="synonym">Acremonium strictum</name>
    <dbReference type="NCBI Taxonomy" id="5046"/>
    <lineage>
        <taxon>Eukaryota</taxon>
        <taxon>Fungi</taxon>
        <taxon>Dikarya</taxon>
        <taxon>Ascomycota</taxon>
        <taxon>Pezizomycotina</taxon>
        <taxon>Sordariomycetes</taxon>
        <taxon>Hypocreomycetidae</taxon>
        <taxon>Hypocreales</taxon>
        <taxon>Sarocladiaceae</taxon>
        <taxon>Sarocladium</taxon>
    </lineage>
</organism>
<feature type="domain" description="Cell morphogenesis protein N-terminal" evidence="2">
    <location>
        <begin position="301"/>
        <end position="883"/>
    </location>
</feature>
<dbReference type="Pfam" id="PF14222">
    <property type="entry name" value="MOR2-PAG1_N"/>
    <property type="match status" value="1"/>
</dbReference>
<feature type="region of interest" description="Disordered" evidence="1">
    <location>
        <begin position="1115"/>
        <end position="1137"/>
    </location>
</feature>
<reference evidence="5" key="1">
    <citation type="submission" date="2022-10" db="EMBL/GenBank/DDBJ databases">
        <title>Determination and structural analysis of whole genome sequence of Sarocladium strictum F4-1.</title>
        <authorList>
            <person name="Hu L."/>
            <person name="Jiang Y."/>
        </authorList>
    </citation>
    <scope>NUCLEOTIDE SEQUENCE</scope>
    <source>
        <strain evidence="5">F4-1</strain>
    </source>
</reference>
<evidence type="ECO:0000313" key="5">
    <source>
        <dbReference type="EMBL" id="KAK0391240.1"/>
    </source>
</evidence>
<name>A0AA39GPM2_SARSR</name>
<dbReference type="EMBL" id="JAPDFR010000001">
    <property type="protein sequence ID" value="KAK0391240.1"/>
    <property type="molecule type" value="Genomic_DNA"/>
</dbReference>
<dbReference type="Pfam" id="PF14225">
    <property type="entry name" value="MOR2-PAG1_C"/>
    <property type="match status" value="1"/>
</dbReference>
<evidence type="ECO:0000259" key="4">
    <source>
        <dbReference type="Pfam" id="PF14228"/>
    </source>
</evidence>
<keyword evidence="6" id="KW-1185">Reference proteome</keyword>
<feature type="domain" description="Cell morphogenesis central region" evidence="4">
    <location>
        <begin position="921"/>
        <end position="1405"/>
    </location>
</feature>
<feature type="domain" description="Cell morphogenesis central region" evidence="4">
    <location>
        <begin position="1707"/>
        <end position="1876"/>
    </location>
</feature>
<evidence type="ECO:0000259" key="2">
    <source>
        <dbReference type="Pfam" id="PF14222"/>
    </source>
</evidence>
<feature type="region of interest" description="Disordered" evidence="1">
    <location>
        <begin position="659"/>
        <end position="701"/>
    </location>
</feature>
<proteinExistence type="predicted"/>
<accession>A0AA39GPM2</accession>
<feature type="compositionally biased region" description="Polar residues" evidence="1">
    <location>
        <begin position="2471"/>
        <end position="2485"/>
    </location>
</feature>
<dbReference type="PANTHER" id="PTHR12295:SF30">
    <property type="entry name" value="PROTEIN FURRY"/>
    <property type="match status" value="1"/>
</dbReference>
<dbReference type="InterPro" id="IPR029473">
    <property type="entry name" value="MOR2-PAG1_mid"/>
</dbReference>
<feature type="region of interest" description="Disordered" evidence="1">
    <location>
        <begin position="87"/>
        <end position="160"/>
    </location>
</feature>
<dbReference type="Pfam" id="PF14228">
    <property type="entry name" value="MOR2-PAG1_mid"/>
    <property type="match status" value="3"/>
</dbReference>
<feature type="domain" description="Cell morphogenesis central region" evidence="4">
    <location>
        <begin position="1408"/>
        <end position="1638"/>
    </location>
</feature>
<feature type="region of interest" description="Disordered" evidence="1">
    <location>
        <begin position="2418"/>
        <end position="2495"/>
    </location>
</feature>
<evidence type="ECO:0000313" key="6">
    <source>
        <dbReference type="Proteomes" id="UP001175261"/>
    </source>
</evidence>
<evidence type="ECO:0000256" key="1">
    <source>
        <dbReference type="SAM" id="MobiDB-lite"/>
    </source>
</evidence>
<sequence length="2495" mass="280504">MVSPQSLPDHHFPRAISTPDETSPRPHERVLDPTRAATYGHHRQTSIVHGIQHSRNGSLASSTSSPLSPQMIAAVNAGFDRHDMQSVSERLEAETPAGSRPPTAMAGSISSNANSFPLDKSATANLEVTSPPITQRRTDRMQSRSRGQNSSQSSRLHREEQKTVGEYALHVLFTSFIAQAEEKLSACITVPFDPEPRVDNICGPGVDPAFDQLIAALGHIASPKPKALIDSMMLWRKSKSDAASEARAQLQQSRANMTPGPLLRRNTEPVHAGFPSSDLTDQSASSNAALAAKQEYLAQAERRSTVSIYILCRVLLEVITQSNLASITLEMEEKLESIIFSQLKIADPDSLVVSPLKLSNWNLFARLLGHMSSINFLSVTRRFIEDLESSLQERVVRSPTSLGGRDSDGRIELVLGGMKHLRLKISPEEAWVQSCDFLISLGRLFNRSHGQRVKTSFCQVIEMLVIPIAAKASNSHLMHPKWAEVVQVIGPRLAQMFVKPRHWAVAFPLTATMLCVSSPDNFQSQWLQMILPLQSKVKDRYTKQIGLQVISRLVWTYLYRCNDNPKTAVRKLDDVMKFVIPTTKRSLVASDAAITDPLIQIIRVVAFKYPEYCFRTIIFPLINAELFIANKELRVDQLDPDRIVVGIRAFLCIMSDMEKGEQGQPPFPESYDGPSPGERVPNSPVLSPTREGPLAPTGSMAREDPVYRPVLTHVLTDTVREYYYKFCEILGKITLVCDHAFGGQVSLDEKFSTPKTPSSDSFNFARRDDHLMASDHKQAFYELLHVAVQALPRCLSADIPFNSLINLLCTGTAHVQYNIAESSASSLKAIARQSHAQQVTMGFSRFIFNFDDRYSTMSDGGMLGPGHIENTLKLYVELLQIWIEEIKQKRVDAAANANGDDAADMRGMKLDFSSIWAEVEQVEAHGLFFLCSQSRRVRSFAVTVLRLITEFDQALARKETDDKDTTRLIHVMENHSDEALDLINEEQLSVAERSRLQRGLQSTSNQGVVVELCASDVSYDATLWYKVFPNLIHIMYDKCPFTIVLARNLVCNRILQLYKPIVILSEPTRGLFTYNEPGSGRAPTRSPAAQPEMLVEQWKLYLIFACTTLNDPGSAPTPVNKDAQHVRKGSKSSGADDNKIVNARTLFKYLNPLLQSSSASVREAVVVALGSINVHIYRTLLEELQGQVSRCNDEARARIHQRTNSSPRRNRKMDLLRTEITHVLKLTAHYLKRPDIHQTDFFLETVTVYARDLKLFLMDGEVQMDWEFQKLRRHYCGLMEALFEGINLTEDPSRWMTFESRKSAFSLMEDWCGFSPNQPQIRAREDTMRQSLINQQTLNERGTLTAAMEIEKRNLRTAALSAMATLCGGPFSVTTEGGVTLQFDIRRMLAWIEAIFNSGSDRMNIIGRRALENLIIHNQEHPWLLEHCIGRCYLAEVPKVMESYFSVVVKVLEEHVGYPCSFWKLLGLCLFTLGNEQSEIRSRSAGILRLLESRQQRNSKIRDFDISIADKTQAVYKLAQFEISKRLAQQYNELAFHIFSEFTLYFKDLQPTAQRNVVAVVLPWIQSIELALDPNGGPTAPSYVLLANLLELTIKSSVALHNEVQALWQALATGPHPGNVRLVLDFIIQQCLERREQNFVEYAKQIVVFLSTTNSSPGNKVVDFLLMQIDPKAMVPNEKRETLGPPSEINLLPYCADLNEALPVGTKQAGFSLGQLSLILLVDLMVAPAQVTQEHIPLLLHVVLVLWDHYTPLVQEQAREMLVHLVHELVISRMDEQIQESGRKDIENLVEMIRRHDRSVVWSYEDSNGKMDDHDNKVPASMEFLSREVVKTFEMAYPGLKESWGRLSLTWATSCPVRHLACRSFQIFRCVLTSLDQYMLGDMLARLSNTIADEDPEIQSFSMEILTTLKTLIIKLDADRLLTFPQMFWTTCACLESINEREYLEAVEMLNELLVKVDFTSPNVRRLLADGQPARWEGGFEGVQPLLHKGLRSSLCWQPTLDTMEKLAGIPPNALIGDDERLFFALLANFPRFLQELEHSVPTEAALRTARTLAQEADRQGLENIVTVLQEFASGAVHDSEDFLAQYFVALREYYLPGHDFKMITFLIGLLTNSLSWVKIQTMRILCVAIPEVDMRNPELAGHGSDLISPLLRLLQTEFCMQALEVLDNIMIMSGNHMDKHHLRMSMTRSTSKAIRKEYERTQSLFGIPEASGWAIPVPAKKTDATRANIHAAFYMCQSTEGSSTEATPTAEVEFHNDDFAYGYFDASERSETMLSEDGRGEAGVGDLVTKLDSLDDFFDEPSSPQTDDDGRSSRTITEFTPENFESGATLYDEQILPILHQASSNTSFQNGFADRSVPMSREASSNAMTPGAFTMVANMPTRPGLHSRSITSPSTPASYQPQFVDLTSDEEYFSGGFSDADDERPNTGNMENAFPLETPYKSPIQSPPSRLRRLASRSRDDRYRDRLPRQPTTRVGVTNYQPNIGNHGDMGEML</sequence>
<dbReference type="InterPro" id="IPR039867">
    <property type="entry name" value="Furry/Tao3/Mor2"/>
</dbReference>
<feature type="compositionally biased region" description="Low complexity" evidence="1">
    <location>
        <begin position="144"/>
        <end position="154"/>
    </location>
</feature>
<feature type="compositionally biased region" description="Polar residues" evidence="1">
    <location>
        <begin position="122"/>
        <end position="135"/>
    </location>
</feature>
<feature type="region of interest" description="Disordered" evidence="1">
    <location>
        <begin position="1"/>
        <end position="29"/>
    </location>
</feature>
<dbReference type="Proteomes" id="UP001175261">
    <property type="component" value="Unassembled WGS sequence"/>
</dbReference>
<dbReference type="GO" id="GO:0005938">
    <property type="term" value="C:cell cortex"/>
    <property type="evidence" value="ECO:0007669"/>
    <property type="project" value="TreeGrafter"/>
</dbReference>
<dbReference type="SUPFAM" id="SSF48371">
    <property type="entry name" value="ARM repeat"/>
    <property type="match status" value="1"/>
</dbReference>
<dbReference type="InterPro" id="IPR025481">
    <property type="entry name" value="Cell_Morphogen_C"/>
</dbReference>
<gene>
    <name evidence="5" type="ORF">NLU13_0741</name>
</gene>
<dbReference type="PANTHER" id="PTHR12295">
    <property type="entry name" value="FURRY-RELATED"/>
    <property type="match status" value="1"/>
</dbReference>
<comment type="caution">
    <text evidence="5">The sequence shown here is derived from an EMBL/GenBank/DDBJ whole genome shotgun (WGS) entry which is preliminary data.</text>
</comment>
<feature type="compositionally biased region" description="Basic and acidic residues" evidence="1">
    <location>
        <begin position="2458"/>
        <end position="2469"/>
    </location>
</feature>
<dbReference type="GO" id="GO:0030427">
    <property type="term" value="C:site of polarized growth"/>
    <property type="evidence" value="ECO:0007669"/>
    <property type="project" value="TreeGrafter"/>
</dbReference>
<feature type="domain" description="Cell morphogenesis protein C-terminal" evidence="3">
    <location>
        <begin position="1925"/>
        <end position="2175"/>
    </location>
</feature>